<keyword evidence="3" id="KW-1185">Reference proteome</keyword>
<protein>
    <recommendedName>
        <fullName evidence="4">BZIP domain-containing protein</fullName>
    </recommendedName>
</protein>
<gene>
    <name evidence="2" type="ORF">M7I_5345</name>
</gene>
<accession>H0ERM5</accession>
<evidence type="ECO:0000313" key="3">
    <source>
        <dbReference type="Proteomes" id="UP000005446"/>
    </source>
</evidence>
<dbReference type="Gene3D" id="1.20.5.170">
    <property type="match status" value="1"/>
</dbReference>
<evidence type="ECO:0008006" key="4">
    <source>
        <dbReference type="Google" id="ProtNLM"/>
    </source>
</evidence>
<dbReference type="Proteomes" id="UP000005446">
    <property type="component" value="Unassembled WGS sequence"/>
</dbReference>
<feature type="region of interest" description="Disordered" evidence="1">
    <location>
        <begin position="1"/>
        <end position="20"/>
    </location>
</feature>
<dbReference type="InParanoid" id="H0ERM5"/>
<proteinExistence type="predicted"/>
<dbReference type="AlphaFoldDB" id="H0ERM5"/>
<evidence type="ECO:0000256" key="1">
    <source>
        <dbReference type="SAM" id="MobiDB-lite"/>
    </source>
</evidence>
<dbReference type="InterPro" id="IPR046347">
    <property type="entry name" value="bZIP_sf"/>
</dbReference>
<dbReference type="GO" id="GO:0003700">
    <property type="term" value="F:DNA-binding transcription factor activity"/>
    <property type="evidence" value="ECO:0007669"/>
    <property type="project" value="InterPro"/>
</dbReference>
<dbReference type="CDD" id="cd14688">
    <property type="entry name" value="bZIP_YAP"/>
    <property type="match status" value="1"/>
</dbReference>
<dbReference type="OrthoDB" id="2245989at2759"/>
<reference evidence="2 3" key="1">
    <citation type="journal article" date="2012" name="Eukaryot. Cell">
        <title>Genome sequence of the fungus Glarea lozoyensis: the first genome sequence of a species from the Helotiaceae family.</title>
        <authorList>
            <person name="Youssar L."/>
            <person name="Gruening B.A."/>
            <person name="Erxleben A."/>
            <person name="Guenther S."/>
            <person name="Huettel W."/>
        </authorList>
    </citation>
    <scope>NUCLEOTIDE SEQUENCE [LARGE SCALE GENOMIC DNA]</scope>
    <source>
        <strain evidence="3">ATCC 74030 / MF5533</strain>
    </source>
</reference>
<organism evidence="2 3">
    <name type="scientific">Glarea lozoyensis (strain ATCC 74030 / MF5533)</name>
    <dbReference type="NCBI Taxonomy" id="1104152"/>
    <lineage>
        <taxon>Eukaryota</taxon>
        <taxon>Fungi</taxon>
        <taxon>Dikarya</taxon>
        <taxon>Ascomycota</taxon>
        <taxon>Pezizomycotina</taxon>
        <taxon>Leotiomycetes</taxon>
        <taxon>Helotiales</taxon>
        <taxon>Helotiaceae</taxon>
        <taxon>Glarea</taxon>
    </lineage>
</organism>
<dbReference type="SUPFAM" id="SSF57959">
    <property type="entry name" value="Leucine zipper domain"/>
    <property type="match status" value="1"/>
</dbReference>
<dbReference type="HOGENOM" id="CLU_1758990_0_0_1"/>
<sequence>MDSSADKEERKREYNRLAQREFRRRRKEHLKNLEQAQKEQSTEQSEEIERLRYMNDELRRENEALRAQVYGSSSSSHAMLSAPIMAPHDGHFFIWGRESTVFDGFRYDAYGRSIFNLIDDELEHASILRPLCVVISTILYGTSIRAPS</sequence>
<evidence type="ECO:0000313" key="2">
    <source>
        <dbReference type="EMBL" id="EHK98836.1"/>
    </source>
</evidence>
<name>H0ERM5_GLAL7</name>
<dbReference type="EMBL" id="AGUE01000135">
    <property type="protein sequence ID" value="EHK98836.1"/>
    <property type="molecule type" value="Genomic_DNA"/>
</dbReference>
<comment type="caution">
    <text evidence="2">The sequence shown here is derived from an EMBL/GenBank/DDBJ whole genome shotgun (WGS) entry which is preliminary data.</text>
</comment>